<dbReference type="EMBL" id="FOQD01000001">
    <property type="protein sequence ID" value="SFH58480.1"/>
    <property type="molecule type" value="Genomic_DNA"/>
</dbReference>
<name>A0A1I3B8E9_9PLAN</name>
<keyword evidence="3" id="KW-0203">Cytokinin biosynthesis</keyword>
<feature type="signal peptide" evidence="4">
    <location>
        <begin position="1"/>
        <end position="22"/>
    </location>
</feature>
<protein>
    <recommendedName>
        <fullName evidence="3">Cytokinin riboside 5'-monophosphate phosphoribohydrolase</fullName>
        <ecNumber evidence="3">3.2.2.n1</ecNumber>
    </recommendedName>
</protein>
<evidence type="ECO:0000256" key="2">
    <source>
        <dbReference type="ARBA" id="ARBA00006763"/>
    </source>
</evidence>
<comment type="similarity">
    <text evidence="2 3">Belongs to the LOG family.</text>
</comment>
<dbReference type="GO" id="GO:0008714">
    <property type="term" value="F:AMP nucleosidase activity"/>
    <property type="evidence" value="ECO:0007669"/>
    <property type="project" value="UniProtKB-EC"/>
</dbReference>
<dbReference type="SUPFAM" id="SSF102405">
    <property type="entry name" value="MCP/YpsA-like"/>
    <property type="match status" value="1"/>
</dbReference>
<proteinExistence type="inferred from homology"/>
<evidence type="ECO:0000256" key="3">
    <source>
        <dbReference type="RuleBase" id="RU363015"/>
    </source>
</evidence>
<accession>A0A1I3B8E9</accession>
<dbReference type="Gene3D" id="3.40.50.450">
    <property type="match status" value="1"/>
</dbReference>
<reference evidence="6" key="1">
    <citation type="submission" date="2016-10" db="EMBL/GenBank/DDBJ databases">
        <authorList>
            <person name="Varghese N."/>
            <person name="Submissions S."/>
        </authorList>
    </citation>
    <scope>NUCLEOTIDE SEQUENCE [LARGE SCALE GENOMIC DNA]</scope>
    <source>
        <strain evidence="6">DSM 26348</strain>
    </source>
</reference>
<dbReference type="RefSeq" id="WP_217646993.1">
    <property type="nucleotide sequence ID" value="NZ_FOQD01000001.1"/>
</dbReference>
<dbReference type="Proteomes" id="UP000199518">
    <property type="component" value="Unassembled WGS sequence"/>
</dbReference>
<evidence type="ECO:0000313" key="6">
    <source>
        <dbReference type="Proteomes" id="UP000199518"/>
    </source>
</evidence>
<dbReference type="STRING" id="1576369.SAMN05421753_101296"/>
<organism evidence="5 6">
    <name type="scientific">Planctomicrobium piriforme</name>
    <dbReference type="NCBI Taxonomy" id="1576369"/>
    <lineage>
        <taxon>Bacteria</taxon>
        <taxon>Pseudomonadati</taxon>
        <taxon>Planctomycetota</taxon>
        <taxon>Planctomycetia</taxon>
        <taxon>Planctomycetales</taxon>
        <taxon>Planctomycetaceae</taxon>
        <taxon>Planctomicrobium</taxon>
    </lineage>
</organism>
<evidence type="ECO:0000313" key="5">
    <source>
        <dbReference type="EMBL" id="SFH58480.1"/>
    </source>
</evidence>
<evidence type="ECO:0000256" key="1">
    <source>
        <dbReference type="ARBA" id="ARBA00000274"/>
    </source>
</evidence>
<keyword evidence="3" id="KW-0378">Hydrolase</keyword>
<sequence length="197" mass="21393">MHMLKSLCVFCGSQSGSDPAYAAAAEELGSLLARRGIRLIYGGGNIGLMGVAADAVLAHGGDVTGVIPESLLRRELAHTGVQDMRVVVSMHTRKALMAELSQGFVALPGGLGTFEELCEILTWGQLHFHTKPVALLNVRGYYDPLIQMLDRAVSEQFMRQENRELLFVANSVAELMAYFDRHAGPSLDDPDAIHELT</sequence>
<evidence type="ECO:0000256" key="4">
    <source>
        <dbReference type="SAM" id="SignalP"/>
    </source>
</evidence>
<gene>
    <name evidence="5" type="ORF">SAMN05421753_101296</name>
</gene>
<dbReference type="GO" id="GO:0005829">
    <property type="term" value="C:cytosol"/>
    <property type="evidence" value="ECO:0007669"/>
    <property type="project" value="TreeGrafter"/>
</dbReference>
<dbReference type="GO" id="GO:0009691">
    <property type="term" value="P:cytokinin biosynthetic process"/>
    <property type="evidence" value="ECO:0007669"/>
    <property type="project" value="UniProtKB-UniRule"/>
</dbReference>
<keyword evidence="6" id="KW-1185">Reference proteome</keyword>
<dbReference type="AlphaFoldDB" id="A0A1I3B8E9"/>
<dbReference type="InterPro" id="IPR031100">
    <property type="entry name" value="LOG_fam"/>
</dbReference>
<dbReference type="InterPro" id="IPR005269">
    <property type="entry name" value="LOG"/>
</dbReference>
<dbReference type="NCBIfam" id="TIGR00730">
    <property type="entry name" value="Rossman fold protein, TIGR00730 family"/>
    <property type="match status" value="1"/>
</dbReference>
<dbReference type="PANTHER" id="PTHR31223">
    <property type="entry name" value="LOG FAMILY PROTEIN YJL055W"/>
    <property type="match status" value="1"/>
</dbReference>
<dbReference type="PANTHER" id="PTHR31223:SF70">
    <property type="entry name" value="LOG FAMILY PROTEIN YJL055W"/>
    <property type="match status" value="1"/>
</dbReference>
<dbReference type="EC" id="3.2.2.n1" evidence="3"/>
<comment type="catalytic activity">
    <reaction evidence="1">
        <text>AMP + H2O = D-ribose 5-phosphate + adenine</text>
        <dbReference type="Rhea" id="RHEA:20129"/>
        <dbReference type="ChEBI" id="CHEBI:15377"/>
        <dbReference type="ChEBI" id="CHEBI:16708"/>
        <dbReference type="ChEBI" id="CHEBI:78346"/>
        <dbReference type="ChEBI" id="CHEBI:456215"/>
        <dbReference type="EC" id="3.2.2.4"/>
    </reaction>
</comment>
<feature type="chain" id="PRO_5011549623" description="Cytokinin riboside 5'-monophosphate phosphoribohydrolase" evidence="4">
    <location>
        <begin position="23"/>
        <end position="197"/>
    </location>
</feature>
<dbReference type="Pfam" id="PF03641">
    <property type="entry name" value="Lysine_decarbox"/>
    <property type="match status" value="1"/>
</dbReference>
<keyword evidence="4" id="KW-0732">Signal</keyword>